<dbReference type="InterPro" id="IPR050241">
    <property type="entry name" value="NAD-cap_RNA_hydrolase_NudC"/>
</dbReference>
<dbReference type="InterPro" id="IPR049734">
    <property type="entry name" value="NudC-like_C"/>
</dbReference>
<gene>
    <name evidence="12" type="ORF">DSPE1174_LOCUS9842</name>
</gene>
<dbReference type="SUPFAM" id="SSF55811">
    <property type="entry name" value="Nudix"/>
    <property type="match status" value="1"/>
</dbReference>
<dbReference type="Gene3D" id="3.90.79.10">
    <property type="entry name" value="Nucleoside Triphosphate Pyrophosphohydrolase"/>
    <property type="match status" value="1"/>
</dbReference>
<dbReference type="PRINTS" id="PR00502">
    <property type="entry name" value="NUDIXFAMILY"/>
</dbReference>
<dbReference type="GO" id="GO:0005829">
    <property type="term" value="C:cytosol"/>
    <property type="evidence" value="ECO:0007669"/>
    <property type="project" value="TreeGrafter"/>
</dbReference>
<dbReference type="InterPro" id="IPR020476">
    <property type="entry name" value="Nudix_hydrolase"/>
</dbReference>
<evidence type="ECO:0000256" key="4">
    <source>
        <dbReference type="ARBA" id="ARBA00012381"/>
    </source>
</evidence>
<keyword evidence="6 10" id="KW-0378">Hydrolase</keyword>
<comment type="cofactor">
    <cofactor evidence="1">
        <name>Mg(2+)</name>
        <dbReference type="ChEBI" id="CHEBI:18420"/>
    </cofactor>
</comment>
<dbReference type="AlphaFoldDB" id="A0A7S2BT15"/>
<dbReference type="GO" id="GO:0046872">
    <property type="term" value="F:metal ion binding"/>
    <property type="evidence" value="ECO:0007669"/>
    <property type="project" value="UniProtKB-KW"/>
</dbReference>
<protein>
    <recommendedName>
        <fullName evidence="4">NAD(+) diphosphatase</fullName>
        <ecNumber evidence="4">3.6.1.22</ecNumber>
    </recommendedName>
</protein>
<dbReference type="GO" id="GO:0006742">
    <property type="term" value="P:NADP+ catabolic process"/>
    <property type="evidence" value="ECO:0007669"/>
    <property type="project" value="TreeGrafter"/>
</dbReference>
<evidence type="ECO:0000259" key="11">
    <source>
        <dbReference type="PROSITE" id="PS51462"/>
    </source>
</evidence>
<evidence type="ECO:0000256" key="5">
    <source>
        <dbReference type="ARBA" id="ARBA00022723"/>
    </source>
</evidence>
<sequence length="132" mass="14300">MYTALAGFVEAGETLEECVAREVHEETGVTVDAGSVRYLKSQPWPFPQSSMVAFTATADHTAELNIDTDELVCARWYPREMVAAAATVKDAVMDHDVAKAALDARPDLELLIPPPNVVARDLIDAWLASSSP</sequence>
<dbReference type="GO" id="GO:0035529">
    <property type="term" value="F:NADH pyrophosphatase activity"/>
    <property type="evidence" value="ECO:0007669"/>
    <property type="project" value="TreeGrafter"/>
</dbReference>
<name>A0A7S2BT15_9STRA</name>
<comment type="cofactor">
    <cofactor evidence="2">
        <name>Zn(2+)</name>
        <dbReference type="ChEBI" id="CHEBI:29105"/>
    </cofactor>
</comment>
<dbReference type="PROSITE" id="PS51462">
    <property type="entry name" value="NUDIX"/>
    <property type="match status" value="1"/>
</dbReference>
<dbReference type="PROSITE" id="PS00893">
    <property type="entry name" value="NUDIX_BOX"/>
    <property type="match status" value="1"/>
</dbReference>
<organism evidence="12">
    <name type="scientific">Octactis speculum</name>
    <dbReference type="NCBI Taxonomy" id="3111310"/>
    <lineage>
        <taxon>Eukaryota</taxon>
        <taxon>Sar</taxon>
        <taxon>Stramenopiles</taxon>
        <taxon>Ochrophyta</taxon>
        <taxon>Dictyochophyceae</taxon>
        <taxon>Dictyochales</taxon>
        <taxon>Dictyochaceae</taxon>
        <taxon>Octactis</taxon>
    </lineage>
</organism>
<evidence type="ECO:0000256" key="10">
    <source>
        <dbReference type="RuleBase" id="RU003476"/>
    </source>
</evidence>
<evidence type="ECO:0000256" key="6">
    <source>
        <dbReference type="ARBA" id="ARBA00022801"/>
    </source>
</evidence>
<reference evidence="12" key="1">
    <citation type="submission" date="2021-01" db="EMBL/GenBank/DDBJ databases">
        <authorList>
            <person name="Corre E."/>
            <person name="Pelletier E."/>
            <person name="Niang G."/>
            <person name="Scheremetjew M."/>
            <person name="Finn R."/>
            <person name="Kale V."/>
            <person name="Holt S."/>
            <person name="Cochrane G."/>
            <person name="Meng A."/>
            <person name="Brown T."/>
            <person name="Cohen L."/>
        </authorList>
    </citation>
    <scope>NUCLEOTIDE SEQUENCE</scope>
    <source>
        <strain evidence="12">CCMP1381</strain>
    </source>
</reference>
<feature type="domain" description="Nudix hydrolase" evidence="11">
    <location>
        <begin position="1"/>
        <end position="105"/>
    </location>
</feature>
<comment type="catalytic activity">
    <reaction evidence="9">
        <text>a 5'-end NAD(+)-phospho-ribonucleoside in mRNA + H2O = a 5'-end phospho-adenosine-phospho-ribonucleoside in mRNA + beta-nicotinamide D-ribonucleotide + 2 H(+)</text>
        <dbReference type="Rhea" id="RHEA:60876"/>
        <dbReference type="Rhea" id="RHEA-COMP:15698"/>
        <dbReference type="Rhea" id="RHEA-COMP:15719"/>
        <dbReference type="ChEBI" id="CHEBI:14649"/>
        <dbReference type="ChEBI" id="CHEBI:15377"/>
        <dbReference type="ChEBI" id="CHEBI:15378"/>
        <dbReference type="ChEBI" id="CHEBI:144029"/>
        <dbReference type="ChEBI" id="CHEBI:144051"/>
    </reaction>
    <physiologicalReaction direction="left-to-right" evidence="9">
        <dbReference type="Rhea" id="RHEA:60877"/>
    </physiologicalReaction>
</comment>
<dbReference type="InterPro" id="IPR015797">
    <property type="entry name" value="NUDIX_hydrolase-like_dom_sf"/>
</dbReference>
<keyword evidence="5" id="KW-0479">Metal-binding</keyword>
<evidence type="ECO:0000256" key="7">
    <source>
        <dbReference type="ARBA" id="ARBA00022842"/>
    </source>
</evidence>
<dbReference type="EC" id="3.6.1.22" evidence="4"/>
<keyword evidence="7" id="KW-0460">Magnesium</keyword>
<evidence type="ECO:0000256" key="3">
    <source>
        <dbReference type="ARBA" id="ARBA00009595"/>
    </source>
</evidence>
<evidence type="ECO:0000256" key="1">
    <source>
        <dbReference type="ARBA" id="ARBA00001946"/>
    </source>
</evidence>
<proteinExistence type="inferred from homology"/>
<accession>A0A7S2BT15</accession>
<dbReference type="CDD" id="cd03429">
    <property type="entry name" value="NUDIX_NADH_pyrophosphatase_Nudt13"/>
    <property type="match status" value="1"/>
</dbReference>
<comment type="similarity">
    <text evidence="3">Belongs to the Nudix hydrolase family. NudC subfamily.</text>
</comment>
<evidence type="ECO:0000256" key="8">
    <source>
        <dbReference type="ARBA" id="ARBA00023027"/>
    </source>
</evidence>
<dbReference type="PANTHER" id="PTHR42904:SF6">
    <property type="entry name" value="NAD-CAPPED RNA HYDROLASE NUDT12"/>
    <property type="match status" value="1"/>
</dbReference>
<evidence type="ECO:0000256" key="9">
    <source>
        <dbReference type="ARBA" id="ARBA00023679"/>
    </source>
</evidence>
<dbReference type="GO" id="GO:0019677">
    <property type="term" value="P:NAD+ catabolic process"/>
    <property type="evidence" value="ECO:0007669"/>
    <property type="project" value="TreeGrafter"/>
</dbReference>
<dbReference type="EMBL" id="HBGS01018828">
    <property type="protein sequence ID" value="CAD9405967.1"/>
    <property type="molecule type" value="Transcribed_RNA"/>
</dbReference>
<evidence type="ECO:0000256" key="2">
    <source>
        <dbReference type="ARBA" id="ARBA00001947"/>
    </source>
</evidence>
<dbReference type="Pfam" id="PF00293">
    <property type="entry name" value="NUDIX"/>
    <property type="match status" value="1"/>
</dbReference>
<dbReference type="PANTHER" id="PTHR42904">
    <property type="entry name" value="NUDIX HYDROLASE, NUDC SUBFAMILY"/>
    <property type="match status" value="1"/>
</dbReference>
<keyword evidence="8" id="KW-0520">NAD</keyword>
<dbReference type="InterPro" id="IPR020084">
    <property type="entry name" value="NUDIX_hydrolase_CS"/>
</dbReference>
<evidence type="ECO:0000313" key="12">
    <source>
        <dbReference type="EMBL" id="CAD9405967.1"/>
    </source>
</evidence>
<dbReference type="InterPro" id="IPR000086">
    <property type="entry name" value="NUDIX_hydrolase_dom"/>
</dbReference>